<protein>
    <submittedName>
        <fullName evidence="2">Uncharacterized protein</fullName>
    </submittedName>
</protein>
<gene>
    <name evidence="2" type="ORF">MONBRDRAFT_23654</name>
</gene>
<feature type="transmembrane region" description="Helical" evidence="1">
    <location>
        <begin position="44"/>
        <end position="63"/>
    </location>
</feature>
<keyword evidence="1" id="KW-0812">Transmembrane</keyword>
<dbReference type="Proteomes" id="UP000001357">
    <property type="component" value="Unassembled WGS sequence"/>
</dbReference>
<accession>A9UU30</accession>
<feature type="transmembrane region" description="Helical" evidence="1">
    <location>
        <begin position="75"/>
        <end position="97"/>
    </location>
</feature>
<dbReference type="GeneID" id="5888817"/>
<dbReference type="RefSeq" id="XP_001744017.1">
    <property type="nucleotide sequence ID" value="XM_001743965.1"/>
</dbReference>
<reference evidence="2 3" key="1">
    <citation type="journal article" date="2008" name="Nature">
        <title>The genome of the choanoflagellate Monosiga brevicollis and the origin of metazoans.</title>
        <authorList>
            <consortium name="JGI Sequencing"/>
            <person name="King N."/>
            <person name="Westbrook M.J."/>
            <person name="Young S.L."/>
            <person name="Kuo A."/>
            <person name="Abedin M."/>
            <person name="Chapman J."/>
            <person name="Fairclough S."/>
            <person name="Hellsten U."/>
            <person name="Isogai Y."/>
            <person name="Letunic I."/>
            <person name="Marr M."/>
            <person name="Pincus D."/>
            <person name="Putnam N."/>
            <person name="Rokas A."/>
            <person name="Wright K.J."/>
            <person name="Zuzow R."/>
            <person name="Dirks W."/>
            <person name="Good M."/>
            <person name="Goodstein D."/>
            <person name="Lemons D."/>
            <person name="Li W."/>
            <person name="Lyons J.B."/>
            <person name="Morris A."/>
            <person name="Nichols S."/>
            <person name="Richter D.J."/>
            <person name="Salamov A."/>
            <person name="Bork P."/>
            <person name="Lim W.A."/>
            <person name="Manning G."/>
            <person name="Miller W.T."/>
            <person name="McGinnis W."/>
            <person name="Shapiro H."/>
            <person name="Tjian R."/>
            <person name="Grigoriev I.V."/>
            <person name="Rokhsar D."/>
        </authorList>
    </citation>
    <scope>NUCLEOTIDE SEQUENCE [LARGE SCALE GENOMIC DNA]</scope>
    <source>
        <strain evidence="3">MX1 / ATCC 50154</strain>
    </source>
</reference>
<evidence type="ECO:0000313" key="2">
    <source>
        <dbReference type="EMBL" id="EDQ91595.1"/>
    </source>
</evidence>
<keyword evidence="1" id="KW-1133">Transmembrane helix</keyword>
<evidence type="ECO:0000313" key="3">
    <source>
        <dbReference type="Proteomes" id="UP000001357"/>
    </source>
</evidence>
<evidence type="ECO:0000256" key="1">
    <source>
        <dbReference type="SAM" id="Phobius"/>
    </source>
</evidence>
<sequence length="191" mass="20965">MQKKLDFDDEHKGKFKRYLAFFIEYLSDIEQVFKDQEDILTRPNIGYSLALTVLATCATAYYHGTDEVAKLGLKAVYAALAQIFGINFYGGIAGCYLESTNLKSTAESSAVAVKVCIDKITRACVLTGDGDPTQEAVSFFVTDDDSTHPPQQVIINGAPNEPLERLNVEVEGIGGLALQSDSFMVLRFECD</sequence>
<proteinExistence type="predicted"/>
<dbReference type="KEGG" id="mbr:MONBRDRAFT_23654"/>
<organism evidence="2 3">
    <name type="scientific">Monosiga brevicollis</name>
    <name type="common">Choanoflagellate</name>
    <dbReference type="NCBI Taxonomy" id="81824"/>
    <lineage>
        <taxon>Eukaryota</taxon>
        <taxon>Choanoflagellata</taxon>
        <taxon>Craspedida</taxon>
        <taxon>Salpingoecidae</taxon>
        <taxon>Monosiga</taxon>
    </lineage>
</organism>
<name>A9UU30_MONBE</name>
<dbReference type="InParanoid" id="A9UU30"/>
<dbReference type="AlphaFoldDB" id="A9UU30"/>
<keyword evidence="3" id="KW-1185">Reference proteome</keyword>
<dbReference type="EMBL" id="CH991545">
    <property type="protein sequence ID" value="EDQ91595.1"/>
    <property type="molecule type" value="Genomic_DNA"/>
</dbReference>
<keyword evidence="1" id="KW-0472">Membrane</keyword>